<evidence type="ECO:0000259" key="10">
    <source>
        <dbReference type="PROSITE" id="PS00624"/>
    </source>
</evidence>
<feature type="binding site" evidence="6">
    <location>
        <begin position="535"/>
        <end position="536"/>
    </location>
    <ligand>
        <name>FAD</name>
        <dbReference type="ChEBI" id="CHEBI:57692"/>
    </ligand>
</feature>
<dbReference type="InterPro" id="IPR000172">
    <property type="entry name" value="GMC_OxRdtase_N"/>
</dbReference>
<keyword evidence="3 7" id="KW-0285">Flavoprotein</keyword>
<protein>
    <submittedName>
        <fullName evidence="11">GMC oxidoreductase</fullName>
    </submittedName>
</protein>
<reference evidence="11 12" key="1">
    <citation type="submission" date="2021-08" db="EMBL/GenBank/DDBJ databases">
        <title>Draft Genome Sequence of Phanerochaete sordida strain YK-624.</title>
        <authorList>
            <person name="Mori T."/>
            <person name="Dohra H."/>
            <person name="Suzuki T."/>
            <person name="Kawagishi H."/>
            <person name="Hirai H."/>
        </authorList>
    </citation>
    <scope>NUCLEOTIDE SEQUENCE [LARGE SCALE GENOMIC DNA]</scope>
    <source>
        <strain evidence="11 12">YK-624</strain>
    </source>
</reference>
<comment type="cofactor">
    <cofactor evidence="1 6">
        <name>FAD</name>
        <dbReference type="ChEBI" id="CHEBI:57692"/>
    </cofactor>
</comment>
<dbReference type="PROSITE" id="PS00623">
    <property type="entry name" value="GMC_OXRED_1"/>
    <property type="match status" value="1"/>
</dbReference>
<dbReference type="Gene3D" id="3.30.560.10">
    <property type="entry name" value="Glucose Oxidase, domain 3"/>
    <property type="match status" value="1"/>
</dbReference>
<dbReference type="AlphaFoldDB" id="A0A9P3GSM2"/>
<comment type="similarity">
    <text evidence="2 7">Belongs to the GMC oxidoreductase family.</text>
</comment>
<feature type="active site" description="Proton donor" evidence="5">
    <location>
        <position position="536"/>
    </location>
</feature>
<accession>A0A9P3GSM2</accession>
<dbReference type="Pfam" id="PF05199">
    <property type="entry name" value="GMC_oxred_C"/>
    <property type="match status" value="1"/>
</dbReference>
<dbReference type="InterPro" id="IPR036188">
    <property type="entry name" value="FAD/NAD-bd_sf"/>
</dbReference>
<sequence>MRCFKAGHAQIALAALVATANVASAALYNDASQLPTLKYDFIVIGAGAAGNVIATRLTENSKFSVLVIEAGISDQGVLGVEVPFLAPSNLPNSSVTWNYSTTPQAALNDRVLAYSRGRVLGGSSSINFLTYTRGSNDEYNRWATLTGDQNWSWNKLSPYYFKSSRLVPPVDGHSTAGLVIPADHGNGPIQVSLPGMPSELDGRVVSTSKASGSQFPFNEDIQSGNSVGVGIAQSTIGGGVRSSSSTAYLEPVLNRPNLDVLIDNTVTRLVQSGTTGRTPIFKQVEFAPSASATRTIVTANNEVILSAGSIGTPQILMLSGIGNPSDLTALGIKSVVNLPDVGQHLQDHPIMSNYFLVNSTNTFDDVLRDPSILNADLAQWQNNNTGLFGNAPANAVAFLRIPSNASIFTTVQDPTAGSGSAHFEMIWADGFAANVIAQPATGHYVTINTAVVSPTSTGSVRLASADPFAFPLIDPGFFSTAFDQFAMLSAVKAARAFMSADAWKGFVISRFGPVGDAESDDDIIAAARDAIITIWHPTSTARMSPKNASWGVVDSQLLVKGVSGLRIVDASVIPIIPSAHTVAPVYILAERAADIIKAAW</sequence>
<evidence type="ECO:0000256" key="6">
    <source>
        <dbReference type="PIRSR" id="PIRSR000137-2"/>
    </source>
</evidence>
<dbReference type="InterPro" id="IPR012132">
    <property type="entry name" value="GMC_OxRdtase"/>
</dbReference>
<dbReference type="Gene3D" id="3.50.50.60">
    <property type="entry name" value="FAD/NAD(P)-binding domain"/>
    <property type="match status" value="1"/>
</dbReference>
<dbReference type="GO" id="GO:0016614">
    <property type="term" value="F:oxidoreductase activity, acting on CH-OH group of donors"/>
    <property type="evidence" value="ECO:0007669"/>
    <property type="project" value="InterPro"/>
</dbReference>
<dbReference type="Proteomes" id="UP000703269">
    <property type="component" value="Unassembled WGS sequence"/>
</dbReference>
<evidence type="ECO:0000256" key="7">
    <source>
        <dbReference type="RuleBase" id="RU003968"/>
    </source>
</evidence>
<gene>
    <name evidence="11" type="ORF">PsYK624_148940</name>
</gene>
<dbReference type="PANTHER" id="PTHR11552:SF147">
    <property type="entry name" value="CHOLINE DEHYDROGENASE, MITOCHONDRIAL"/>
    <property type="match status" value="1"/>
</dbReference>
<dbReference type="PIRSF" id="PIRSF000137">
    <property type="entry name" value="Alcohol_oxidase"/>
    <property type="match status" value="1"/>
</dbReference>
<evidence type="ECO:0000256" key="8">
    <source>
        <dbReference type="SAM" id="SignalP"/>
    </source>
</evidence>
<organism evidence="11 12">
    <name type="scientific">Phanerochaete sordida</name>
    <dbReference type="NCBI Taxonomy" id="48140"/>
    <lineage>
        <taxon>Eukaryota</taxon>
        <taxon>Fungi</taxon>
        <taxon>Dikarya</taxon>
        <taxon>Basidiomycota</taxon>
        <taxon>Agaricomycotina</taxon>
        <taxon>Agaricomycetes</taxon>
        <taxon>Polyporales</taxon>
        <taxon>Phanerochaetaceae</taxon>
        <taxon>Phanerochaete</taxon>
    </lineage>
</organism>
<keyword evidence="12" id="KW-1185">Reference proteome</keyword>
<proteinExistence type="inferred from homology"/>
<keyword evidence="4 6" id="KW-0274">FAD</keyword>
<dbReference type="EMBL" id="BPQB01000092">
    <property type="protein sequence ID" value="GJE98659.1"/>
    <property type="molecule type" value="Genomic_DNA"/>
</dbReference>
<evidence type="ECO:0000313" key="12">
    <source>
        <dbReference type="Proteomes" id="UP000703269"/>
    </source>
</evidence>
<evidence type="ECO:0000313" key="11">
    <source>
        <dbReference type="EMBL" id="GJE98659.1"/>
    </source>
</evidence>
<evidence type="ECO:0000256" key="1">
    <source>
        <dbReference type="ARBA" id="ARBA00001974"/>
    </source>
</evidence>
<keyword evidence="8" id="KW-0732">Signal</keyword>
<dbReference type="SUPFAM" id="SSF54373">
    <property type="entry name" value="FAD-linked reductases, C-terminal domain"/>
    <property type="match status" value="1"/>
</dbReference>
<feature type="chain" id="PRO_5040218912" evidence="8">
    <location>
        <begin position="26"/>
        <end position="600"/>
    </location>
</feature>
<dbReference type="Pfam" id="PF00732">
    <property type="entry name" value="GMC_oxred_N"/>
    <property type="match status" value="1"/>
</dbReference>
<feature type="active site" description="Proton acceptor" evidence="5">
    <location>
        <position position="580"/>
    </location>
</feature>
<evidence type="ECO:0000256" key="2">
    <source>
        <dbReference type="ARBA" id="ARBA00010790"/>
    </source>
</evidence>
<name>A0A9P3GSM2_9APHY</name>
<feature type="binding site" evidence="6">
    <location>
        <position position="266"/>
    </location>
    <ligand>
        <name>FAD</name>
        <dbReference type="ChEBI" id="CHEBI:57692"/>
    </ligand>
</feature>
<dbReference type="SUPFAM" id="SSF51905">
    <property type="entry name" value="FAD/NAD(P)-binding domain"/>
    <property type="match status" value="1"/>
</dbReference>
<evidence type="ECO:0000256" key="4">
    <source>
        <dbReference type="ARBA" id="ARBA00022827"/>
    </source>
</evidence>
<feature type="domain" description="Glucose-methanol-choline oxidoreductase N-terminal" evidence="9">
    <location>
        <begin position="117"/>
        <end position="140"/>
    </location>
</feature>
<dbReference type="GO" id="GO:0050660">
    <property type="term" value="F:flavin adenine dinucleotide binding"/>
    <property type="evidence" value="ECO:0007669"/>
    <property type="project" value="InterPro"/>
</dbReference>
<evidence type="ECO:0000256" key="3">
    <source>
        <dbReference type="ARBA" id="ARBA00022630"/>
    </source>
</evidence>
<dbReference type="PROSITE" id="PS00624">
    <property type="entry name" value="GMC_OXRED_2"/>
    <property type="match status" value="1"/>
</dbReference>
<dbReference type="PANTHER" id="PTHR11552">
    <property type="entry name" value="GLUCOSE-METHANOL-CHOLINE GMC OXIDOREDUCTASE"/>
    <property type="match status" value="1"/>
</dbReference>
<dbReference type="OrthoDB" id="269227at2759"/>
<feature type="binding site" evidence="6">
    <location>
        <position position="119"/>
    </location>
    <ligand>
        <name>FAD</name>
        <dbReference type="ChEBI" id="CHEBI:57692"/>
    </ligand>
</feature>
<evidence type="ECO:0000259" key="9">
    <source>
        <dbReference type="PROSITE" id="PS00623"/>
    </source>
</evidence>
<comment type="caution">
    <text evidence="11">The sequence shown here is derived from an EMBL/GenBank/DDBJ whole genome shotgun (WGS) entry which is preliminary data.</text>
</comment>
<evidence type="ECO:0000256" key="5">
    <source>
        <dbReference type="PIRSR" id="PIRSR000137-1"/>
    </source>
</evidence>
<feature type="domain" description="Glucose-methanol-choline oxidoreductase N-terminal" evidence="10">
    <location>
        <begin position="308"/>
        <end position="322"/>
    </location>
</feature>
<dbReference type="InterPro" id="IPR007867">
    <property type="entry name" value="GMC_OxRtase_C"/>
</dbReference>
<feature type="signal peptide" evidence="8">
    <location>
        <begin position="1"/>
        <end position="25"/>
    </location>
</feature>